<gene>
    <name evidence="1" type="ORF">PHMEG_0003548</name>
</gene>
<keyword evidence="2" id="KW-1185">Reference proteome</keyword>
<evidence type="ECO:0000313" key="2">
    <source>
        <dbReference type="Proteomes" id="UP000198211"/>
    </source>
</evidence>
<organism evidence="1 2">
    <name type="scientific">Phytophthora megakarya</name>
    <dbReference type="NCBI Taxonomy" id="4795"/>
    <lineage>
        <taxon>Eukaryota</taxon>
        <taxon>Sar</taxon>
        <taxon>Stramenopiles</taxon>
        <taxon>Oomycota</taxon>
        <taxon>Peronosporomycetes</taxon>
        <taxon>Peronosporales</taxon>
        <taxon>Peronosporaceae</taxon>
        <taxon>Phytophthora</taxon>
    </lineage>
</organism>
<proteinExistence type="predicted"/>
<reference evidence="2" key="1">
    <citation type="submission" date="2017-03" db="EMBL/GenBank/DDBJ databases">
        <title>Phytopthora megakarya and P. palmivora, two closely related causual agents of cacao black pod achieved similar genome size and gene model numbers by different mechanisms.</title>
        <authorList>
            <person name="Ali S."/>
            <person name="Shao J."/>
            <person name="Larry D.J."/>
            <person name="Kronmiller B."/>
            <person name="Shen D."/>
            <person name="Strem M.D."/>
            <person name="Melnick R.L."/>
            <person name="Guiltinan M.J."/>
            <person name="Tyler B.M."/>
            <person name="Meinhardt L.W."/>
            <person name="Bailey B.A."/>
        </authorList>
    </citation>
    <scope>NUCLEOTIDE SEQUENCE [LARGE SCALE GENOMIC DNA]</scope>
    <source>
        <strain evidence="2">zdho120</strain>
    </source>
</reference>
<dbReference type="AlphaFoldDB" id="A0A225WYF1"/>
<accession>A0A225WYF1</accession>
<sequence>MLFKYIREPDMLMHVPEVRKMENHKAYLKRTERGGWEINKFETLRNWASLKMYHDYSSFHSVDEDICAEMNAVIVLDEFEHMSAVIVSDEFEHISAVGCIYGCRRYDTCTLQKCSSGSTRSRVKFGNVDGLALPDSLGWVDSYRLWRHIGGDDEIRFCVAISSLVIYSNTQQYFLMSTFRYQVQLSTTQMQSLCTRLGLANVEILACWEHLLRQSRKQTKLAAGKYFVKERVQPHPRLLHGARSLKQFRVLAKRVLTAWKAENEGNLANYRQSAYSTPRWERWSVGSSTVPGFLPTQQPVESRHKVIKVIVTDFKGLQRYRCSTPYCHGFCCSLPLGTVMKAKDHLIDSQNHRIVHTKATQTPARIF</sequence>
<comment type="caution">
    <text evidence="1">The sequence shown here is derived from an EMBL/GenBank/DDBJ whole genome shotgun (WGS) entry which is preliminary data.</text>
</comment>
<name>A0A225WYF1_9STRA</name>
<dbReference type="OrthoDB" id="129592at2759"/>
<evidence type="ECO:0000313" key="1">
    <source>
        <dbReference type="EMBL" id="OWZ21840.1"/>
    </source>
</evidence>
<protein>
    <submittedName>
        <fullName evidence="1">Uncharacterized protein</fullName>
    </submittedName>
</protein>
<dbReference type="Proteomes" id="UP000198211">
    <property type="component" value="Unassembled WGS sequence"/>
</dbReference>
<dbReference type="EMBL" id="NBNE01000184">
    <property type="protein sequence ID" value="OWZ21840.1"/>
    <property type="molecule type" value="Genomic_DNA"/>
</dbReference>